<dbReference type="PROSITE" id="PS50056">
    <property type="entry name" value="TYR_PHOSPHATASE_2"/>
    <property type="match status" value="1"/>
</dbReference>
<sequence>MRRILLGAIILTTAGGAAWMAWLDRHNRLQWDHWDVVKHGVLYRSGQLTSDQLTEAVKRYGIRTVVNFQLPGEEMQRERELAKQLGVGFLNLPMPGDGFGEEAQFRKVLEAVDDPDRRPVLVHCARGTCRTGSAVALYRYERDGWTVKDVAAEMRRQTYREGWIPGYIFAMTKIKPDTVLHNPVTIDDRVQPERPAVEKAELAELPVVEEADHGH</sequence>
<organism evidence="3 4">
    <name type="scientific">Paludisphaera borealis</name>
    <dbReference type="NCBI Taxonomy" id="1387353"/>
    <lineage>
        <taxon>Bacteria</taxon>
        <taxon>Pseudomonadati</taxon>
        <taxon>Planctomycetota</taxon>
        <taxon>Planctomycetia</taxon>
        <taxon>Isosphaerales</taxon>
        <taxon>Isosphaeraceae</taxon>
        <taxon>Paludisphaera</taxon>
    </lineage>
</organism>
<feature type="domain" description="Tyrosine specific protein phosphatases" evidence="2">
    <location>
        <begin position="103"/>
        <end position="157"/>
    </location>
</feature>
<accession>A0A1U7CVX9</accession>
<evidence type="ECO:0000259" key="2">
    <source>
        <dbReference type="PROSITE" id="PS50056"/>
    </source>
</evidence>
<dbReference type="EMBL" id="CP019082">
    <property type="protein sequence ID" value="APW63110.1"/>
    <property type="molecule type" value="Genomic_DNA"/>
</dbReference>
<gene>
    <name evidence="3" type="ORF">BSF38_04671</name>
</gene>
<protein>
    <recommendedName>
        <fullName evidence="2">Tyrosine specific protein phosphatases domain-containing protein</fullName>
    </recommendedName>
</protein>
<dbReference type="OrthoDB" id="211838at2"/>
<evidence type="ECO:0000313" key="4">
    <source>
        <dbReference type="Proteomes" id="UP000186309"/>
    </source>
</evidence>
<dbReference type="InterPro" id="IPR000387">
    <property type="entry name" value="Tyr_Pase_dom"/>
</dbReference>
<dbReference type="Pfam" id="PF22741">
    <property type="entry name" value="PTP-NADK"/>
    <property type="match status" value="1"/>
</dbReference>
<evidence type="ECO:0000256" key="1">
    <source>
        <dbReference type="ARBA" id="ARBA00009580"/>
    </source>
</evidence>
<proteinExistence type="inferred from homology"/>
<dbReference type="PANTHER" id="PTHR31126">
    <property type="entry name" value="TYROSINE-PROTEIN PHOSPHATASE"/>
    <property type="match status" value="1"/>
</dbReference>
<dbReference type="AlphaFoldDB" id="A0A1U7CVX9"/>
<dbReference type="Gene3D" id="3.90.190.10">
    <property type="entry name" value="Protein tyrosine phosphatase superfamily"/>
    <property type="match status" value="1"/>
</dbReference>
<reference evidence="4" key="1">
    <citation type="submission" date="2016-12" db="EMBL/GenBank/DDBJ databases">
        <title>Comparative genomics of four Isosphaeraceae planctomycetes: a common pool of plasmids and glycoside hydrolase genes.</title>
        <authorList>
            <person name="Ivanova A."/>
        </authorList>
    </citation>
    <scope>NUCLEOTIDE SEQUENCE [LARGE SCALE GENOMIC DNA]</scope>
    <source>
        <strain evidence="4">PX4</strain>
    </source>
</reference>
<dbReference type="GO" id="GO:0016791">
    <property type="term" value="F:phosphatase activity"/>
    <property type="evidence" value="ECO:0007669"/>
    <property type="project" value="TreeGrafter"/>
</dbReference>
<dbReference type="InterPro" id="IPR055214">
    <property type="entry name" value="PTP-NADK"/>
</dbReference>
<dbReference type="InterPro" id="IPR029021">
    <property type="entry name" value="Prot-tyrosine_phosphatase-like"/>
</dbReference>
<dbReference type="RefSeq" id="WP_076349508.1">
    <property type="nucleotide sequence ID" value="NZ_CP019082.1"/>
</dbReference>
<evidence type="ECO:0000313" key="3">
    <source>
        <dbReference type="EMBL" id="APW63110.1"/>
    </source>
</evidence>
<dbReference type="SUPFAM" id="SSF52799">
    <property type="entry name" value="(Phosphotyrosine protein) phosphatases II"/>
    <property type="match status" value="1"/>
</dbReference>
<dbReference type="KEGG" id="pbor:BSF38_04671"/>
<dbReference type="PANTHER" id="PTHR31126:SF72">
    <property type="entry name" value="DUAL SPECIFICITY PROTEIN PHOSPHATASE TPBA"/>
    <property type="match status" value="1"/>
</dbReference>
<dbReference type="PROSITE" id="PS00383">
    <property type="entry name" value="TYR_PHOSPHATASE_1"/>
    <property type="match status" value="1"/>
</dbReference>
<name>A0A1U7CVX9_9BACT</name>
<dbReference type="InterPro" id="IPR016130">
    <property type="entry name" value="Tyr_Pase_AS"/>
</dbReference>
<dbReference type="Proteomes" id="UP000186309">
    <property type="component" value="Chromosome"/>
</dbReference>
<comment type="similarity">
    <text evidence="1">Belongs to the protein-tyrosine phosphatase family.</text>
</comment>
<keyword evidence="4" id="KW-1185">Reference proteome</keyword>
<dbReference type="STRING" id="1387353.BSF38_04671"/>